<accession>A0A9D5AB45</accession>
<proteinExistence type="predicted"/>
<evidence type="ECO:0000313" key="2">
    <source>
        <dbReference type="EMBL" id="KAI5401481.1"/>
    </source>
</evidence>
<evidence type="ECO:0000256" key="1">
    <source>
        <dbReference type="SAM" id="MobiDB-lite"/>
    </source>
</evidence>
<protein>
    <submittedName>
        <fullName evidence="2">Uncharacterized protein</fullName>
    </submittedName>
</protein>
<dbReference type="AlphaFoldDB" id="A0A9D5AB45"/>
<dbReference type="EMBL" id="JAMSHJ010000006">
    <property type="protein sequence ID" value="KAI5401481.1"/>
    <property type="molecule type" value="Genomic_DNA"/>
</dbReference>
<evidence type="ECO:0000313" key="3">
    <source>
        <dbReference type="Proteomes" id="UP001058974"/>
    </source>
</evidence>
<organism evidence="2 3">
    <name type="scientific">Pisum sativum</name>
    <name type="common">Garden pea</name>
    <name type="synonym">Lathyrus oleraceus</name>
    <dbReference type="NCBI Taxonomy" id="3888"/>
    <lineage>
        <taxon>Eukaryota</taxon>
        <taxon>Viridiplantae</taxon>
        <taxon>Streptophyta</taxon>
        <taxon>Embryophyta</taxon>
        <taxon>Tracheophyta</taxon>
        <taxon>Spermatophyta</taxon>
        <taxon>Magnoliopsida</taxon>
        <taxon>eudicotyledons</taxon>
        <taxon>Gunneridae</taxon>
        <taxon>Pentapetalae</taxon>
        <taxon>rosids</taxon>
        <taxon>fabids</taxon>
        <taxon>Fabales</taxon>
        <taxon>Fabaceae</taxon>
        <taxon>Papilionoideae</taxon>
        <taxon>50 kb inversion clade</taxon>
        <taxon>NPAAA clade</taxon>
        <taxon>Hologalegina</taxon>
        <taxon>IRL clade</taxon>
        <taxon>Fabeae</taxon>
        <taxon>Lathyrus</taxon>
    </lineage>
</organism>
<sequence>MVSFKDRAPDMKANPLPAHGNASINMVDGCPGGCKVFDFRFIRRSLVMMHKDICLVSDCEHDHDGCAICNVNSRGCEIVERDIQRLMDEGDLRWSSVRPVFPKDMEDSTVSNKVKVFPANPISASKHQSGESNNLKTNDDDEVLRLIKKSEFNMVEQLLQTPTPTTLPGNLSEEIKDLSGSTTKYRSCPKRSKLLRKKDCYSAEGKRGDSQQAIHLVG</sequence>
<keyword evidence="3" id="KW-1185">Reference proteome</keyword>
<dbReference type="Gramene" id="Psat06G0608600-T1">
    <property type="protein sequence ID" value="KAI5401481.1"/>
    <property type="gene ID" value="KIW84_066086"/>
</dbReference>
<gene>
    <name evidence="2" type="ORF">KIW84_066086</name>
</gene>
<name>A0A9D5AB45_PEA</name>
<comment type="caution">
    <text evidence="2">The sequence shown here is derived from an EMBL/GenBank/DDBJ whole genome shotgun (WGS) entry which is preliminary data.</text>
</comment>
<reference evidence="2 3" key="1">
    <citation type="journal article" date="2022" name="Nat. Genet.">
        <title>Improved pea reference genome and pan-genome highlight genomic features and evolutionary characteristics.</title>
        <authorList>
            <person name="Yang T."/>
            <person name="Liu R."/>
            <person name="Luo Y."/>
            <person name="Hu S."/>
            <person name="Wang D."/>
            <person name="Wang C."/>
            <person name="Pandey M.K."/>
            <person name="Ge S."/>
            <person name="Xu Q."/>
            <person name="Li N."/>
            <person name="Li G."/>
            <person name="Huang Y."/>
            <person name="Saxena R.K."/>
            <person name="Ji Y."/>
            <person name="Li M."/>
            <person name="Yan X."/>
            <person name="He Y."/>
            <person name="Liu Y."/>
            <person name="Wang X."/>
            <person name="Xiang C."/>
            <person name="Varshney R.K."/>
            <person name="Ding H."/>
            <person name="Gao S."/>
            <person name="Zong X."/>
        </authorList>
    </citation>
    <scope>NUCLEOTIDE SEQUENCE [LARGE SCALE GENOMIC DNA]</scope>
    <source>
        <strain evidence="2 3">cv. Zhongwan 6</strain>
    </source>
</reference>
<feature type="region of interest" description="Disordered" evidence="1">
    <location>
        <begin position="161"/>
        <end position="186"/>
    </location>
</feature>
<dbReference type="Proteomes" id="UP001058974">
    <property type="component" value="Chromosome 6"/>
</dbReference>